<comment type="caution">
    <text evidence="2">The sequence shown here is derived from an EMBL/GenBank/DDBJ whole genome shotgun (WGS) entry which is preliminary data.</text>
</comment>
<keyword evidence="3" id="KW-1185">Reference proteome</keyword>
<dbReference type="OrthoDB" id="6513042at2759"/>
<dbReference type="EMBL" id="JAGMVJ010000001">
    <property type="protein sequence ID" value="KAH7095922.1"/>
    <property type="molecule type" value="Genomic_DNA"/>
</dbReference>
<feature type="compositionally biased region" description="Polar residues" evidence="1">
    <location>
        <begin position="490"/>
        <end position="512"/>
    </location>
</feature>
<evidence type="ECO:0000256" key="1">
    <source>
        <dbReference type="SAM" id="MobiDB-lite"/>
    </source>
</evidence>
<feature type="compositionally biased region" description="Acidic residues" evidence="1">
    <location>
        <begin position="345"/>
        <end position="355"/>
    </location>
</feature>
<feature type="compositionally biased region" description="Basic and acidic residues" evidence="1">
    <location>
        <begin position="142"/>
        <end position="154"/>
    </location>
</feature>
<reference evidence="2" key="1">
    <citation type="journal article" date="2021" name="Nat. Commun.">
        <title>Genetic determinants of endophytism in the Arabidopsis root mycobiome.</title>
        <authorList>
            <person name="Mesny F."/>
            <person name="Miyauchi S."/>
            <person name="Thiergart T."/>
            <person name="Pickel B."/>
            <person name="Atanasova L."/>
            <person name="Karlsson M."/>
            <person name="Huettel B."/>
            <person name="Barry K.W."/>
            <person name="Haridas S."/>
            <person name="Chen C."/>
            <person name="Bauer D."/>
            <person name="Andreopoulos W."/>
            <person name="Pangilinan J."/>
            <person name="LaButti K."/>
            <person name="Riley R."/>
            <person name="Lipzen A."/>
            <person name="Clum A."/>
            <person name="Drula E."/>
            <person name="Henrissat B."/>
            <person name="Kohler A."/>
            <person name="Grigoriev I.V."/>
            <person name="Martin F.M."/>
            <person name="Hacquard S."/>
        </authorList>
    </citation>
    <scope>NUCLEOTIDE SEQUENCE</scope>
    <source>
        <strain evidence="2">MPI-SDFR-AT-0120</strain>
    </source>
</reference>
<accession>A0A8K0RLC4</accession>
<feature type="compositionally biased region" description="Low complexity" evidence="1">
    <location>
        <begin position="273"/>
        <end position="289"/>
    </location>
</feature>
<feature type="compositionally biased region" description="Polar residues" evidence="1">
    <location>
        <begin position="311"/>
        <end position="320"/>
    </location>
</feature>
<evidence type="ECO:0000313" key="2">
    <source>
        <dbReference type="EMBL" id="KAH7095922.1"/>
    </source>
</evidence>
<feature type="region of interest" description="Disordered" evidence="1">
    <location>
        <begin position="489"/>
        <end position="512"/>
    </location>
</feature>
<feature type="region of interest" description="Disordered" evidence="1">
    <location>
        <begin position="389"/>
        <end position="412"/>
    </location>
</feature>
<organism evidence="2 3">
    <name type="scientific">Paraphoma chrysanthemicola</name>
    <dbReference type="NCBI Taxonomy" id="798071"/>
    <lineage>
        <taxon>Eukaryota</taxon>
        <taxon>Fungi</taxon>
        <taxon>Dikarya</taxon>
        <taxon>Ascomycota</taxon>
        <taxon>Pezizomycotina</taxon>
        <taxon>Dothideomycetes</taxon>
        <taxon>Pleosporomycetidae</taxon>
        <taxon>Pleosporales</taxon>
        <taxon>Pleosporineae</taxon>
        <taxon>Phaeosphaeriaceae</taxon>
        <taxon>Paraphoma</taxon>
    </lineage>
</organism>
<dbReference type="Proteomes" id="UP000813461">
    <property type="component" value="Unassembled WGS sequence"/>
</dbReference>
<protein>
    <submittedName>
        <fullName evidence="2">Uncharacterized protein</fullName>
    </submittedName>
</protein>
<feature type="compositionally biased region" description="Basic and acidic residues" evidence="1">
    <location>
        <begin position="25"/>
        <end position="34"/>
    </location>
</feature>
<feature type="region of interest" description="Disordered" evidence="1">
    <location>
        <begin position="25"/>
        <end position="163"/>
    </location>
</feature>
<sequence length="512" mass="54786">MPSTQTRTKLKAFQFIEGTPSIETVKAREAEKENLPAALGKTPNSKNGTTKTTAAMKDTDKTTVTPKPATSKTCPPPSTPAMKRLPLADLVGNIDDSSRHAPQPDVSPEEQLIWRGSQPTGTPLPRKNKKRARSSSPVAPSQEDHMLDVTRREITTPQADPAMELWSRYTGKQGTPSANKSVAFAHLINEASPRSSVAAGSVSGLRRWASCGHEFPASTRKRRRMNGVFQGDRNNTEDVFGDAPSSDGVMLGKPSKTNLASMVQRMKECVSKPQPSVNSQLPSSSSPLPDTGDRHMASSGSPLQRRAQEQAIETSETLQADMNAIEDDTHNGNEQSRQSFGSSDDFGDDDFDAEMVDVLDAPPALVQQPVQAAHTTSYVTVPIEPIQLPPQNIPPAMPQTNGTESEDEFGMDEDEDEFAADLEQVASLYDTRPLVSPSQGATHDGAQAQPSAATNVSAAVPIIDLVDDDSDEFGDDIDVDVFAAAEVAATQPSANTSTGHKSHSTLSYQTGG</sequence>
<feature type="region of interest" description="Disordered" evidence="1">
    <location>
        <begin position="434"/>
        <end position="455"/>
    </location>
</feature>
<dbReference type="AlphaFoldDB" id="A0A8K0RLC4"/>
<name>A0A8K0RLC4_9PLEO</name>
<gene>
    <name evidence="2" type="ORF">FB567DRAFT_43997</name>
</gene>
<proteinExistence type="predicted"/>
<feature type="region of interest" description="Disordered" evidence="1">
    <location>
        <begin position="222"/>
        <end position="355"/>
    </location>
</feature>
<evidence type="ECO:0000313" key="3">
    <source>
        <dbReference type="Proteomes" id="UP000813461"/>
    </source>
</evidence>
<feature type="compositionally biased region" description="Low complexity" evidence="1">
    <location>
        <begin position="49"/>
        <end position="70"/>
    </location>
</feature>